<evidence type="ECO:0000256" key="4">
    <source>
        <dbReference type="ARBA" id="ARBA00024819"/>
    </source>
</evidence>
<proteinExistence type="predicted"/>
<sequence>MADDIDDLLDEVETKYIPTKNTAVGSKRAKPTSRNKLDDDISDILADSHLDAEVHVHASKPVTPARESSTKTVQRSGQKCLQVYLGGSSDVTGWGTAISQLTCDQLRCTACDFRVCLFDNFKWAADTNYLFLRNNVPDFHKLKSQLSPSRGQRAYCCQCSWRTVKGLTALDDPELKWHCGKH</sequence>
<dbReference type="PANTHER" id="PTHR33958">
    <property type="entry name" value="PROTEIN C8ORF37"/>
    <property type="match status" value="1"/>
</dbReference>
<accession>A0AAN9BWE1</accession>
<dbReference type="GO" id="GO:0001917">
    <property type="term" value="C:photoreceptor inner segment"/>
    <property type="evidence" value="ECO:0007669"/>
    <property type="project" value="UniProtKB-SubCell"/>
</dbReference>
<evidence type="ECO:0000256" key="2">
    <source>
        <dbReference type="ARBA" id="ARBA00004496"/>
    </source>
</evidence>
<evidence type="ECO:0000313" key="7">
    <source>
        <dbReference type="Proteomes" id="UP001374579"/>
    </source>
</evidence>
<dbReference type="AlphaFoldDB" id="A0AAN9BWE1"/>
<comment type="subcellular location">
    <subcellularLocation>
        <location evidence="2">Cytoplasm</location>
    </subcellularLocation>
    <subcellularLocation>
        <location evidence="1">Photoreceptor inner segment</location>
    </subcellularLocation>
</comment>
<dbReference type="Pfam" id="PF14996">
    <property type="entry name" value="RMP"/>
    <property type="match status" value="1"/>
</dbReference>
<dbReference type="InterPro" id="IPR029239">
    <property type="entry name" value="CFAP418"/>
</dbReference>
<evidence type="ECO:0000313" key="6">
    <source>
        <dbReference type="EMBL" id="KAK7113921.1"/>
    </source>
</evidence>
<dbReference type="Proteomes" id="UP001374579">
    <property type="component" value="Unassembled WGS sequence"/>
</dbReference>
<evidence type="ECO:0000256" key="3">
    <source>
        <dbReference type="ARBA" id="ARBA00022490"/>
    </source>
</evidence>
<protein>
    <recommendedName>
        <fullName evidence="5">Cilia- and flagella-associated protein 418</fullName>
    </recommendedName>
</protein>
<gene>
    <name evidence="6" type="ORF">V1264_000077</name>
</gene>
<comment type="function">
    <text evidence="4">May be involved in photoreceptor outer segment disk morphogenesis.</text>
</comment>
<dbReference type="EMBL" id="JBAMIC010000001">
    <property type="protein sequence ID" value="KAK7113921.1"/>
    <property type="molecule type" value="Genomic_DNA"/>
</dbReference>
<evidence type="ECO:0000256" key="5">
    <source>
        <dbReference type="ARBA" id="ARBA00026215"/>
    </source>
</evidence>
<organism evidence="6 7">
    <name type="scientific">Littorina saxatilis</name>
    <dbReference type="NCBI Taxonomy" id="31220"/>
    <lineage>
        <taxon>Eukaryota</taxon>
        <taxon>Metazoa</taxon>
        <taxon>Spiralia</taxon>
        <taxon>Lophotrochozoa</taxon>
        <taxon>Mollusca</taxon>
        <taxon>Gastropoda</taxon>
        <taxon>Caenogastropoda</taxon>
        <taxon>Littorinimorpha</taxon>
        <taxon>Littorinoidea</taxon>
        <taxon>Littorinidae</taxon>
        <taxon>Littorina</taxon>
    </lineage>
</organism>
<name>A0AAN9BWE1_9CAEN</name>
<evidence type="ECO:0000256" key="1">
    <source>
        <dbReference type="ARBA" id="ARBA00004437"/>
    </source>
</evidence>
<comment type="caution">
    <text evidence="6">The sequence shown here is derived from an EMBL/GenBank/DDBJ whole genome shotgun (WGS) entry which is preliminary data.</text>
</comment>
<dbReference type="PANTHER" id="PTHR33958:SF1">
    <property type="entry name" value="CILIA- AND FLAGELLA-ASSOCIATED PROTEIN 418"/>
    <property type="match status" value="1"/>
</dbReference>
<keyword evidence="7" id="KW-1185">Reference proteome</keyword>
<dbReference type="GO" id="GO:0005829">
    <property type="term" value="C:cytosol"/>
    <property type="evidence" value="ECO:0007669"/>
    <property type="project" value="TreeGrafter"/>
</dbReference>
<reference evidence="6 7" key="1">
    <citation type="submission" date="2024-02" db="EMBL/GenBank/DDBJ databases">
        <title>Chromosome-scale genome assembly of the rough periwinkle Littorina saxatilis.</title>
        <authorList>
            <person name="De Jode A."/>
            <person name="Faria R."/>
            <person name="Formenti G."/>
            <person name="Sims Y."/>
            <person name="Smith T.P."/>
            <person name="Tracey A."/>
            <person name="Wood J.M.D."/>
            <person name="Zagrodzka Z.B."/>
            <person name="Johannesson K."/>
            <person name="Butlin R.K."/>
            <person name="Leder E.H."/>
        </authorList>
    </citation>
    <scope>NUCLEOTIDE SEQUENCE [LARGE SCALE GENOMIC DNA]</scope>
    <source>
        <strain evidence="6">Snail1</strain>
        <tissue evidence="6">Muscle</tissue>
    </source>
</reference>
<keyword evidence="3" id="KW-0963">Cytoplasm</keyword>